<evidence type="ECO:0000259" key="1">
    <source>
        <dbReference type="Pfam" id="PF06283"/>
    </source>
</evidence>
<dbReference type="SUPFAM" id="SSF52317">
    <property type="entry name" value="Class I glutamine amidotransferase-like"/>
    <property type="match status" value="1"/>
</dbReference>
<reference evidence="3" key="1">
    <citation type="journal article" date="2019" name="Int. J. Syst. Evol. Microbiol.">
        <title>The Global Catalogue of Microorganisms (GCM) 10K type strain sequencing project: providing services to taxonomists for standard genome sequencing and annotation.</title>
        <authorList>
            <consortium name="The Broad Institute Genomics Platform"/>
            <consortium name="The Broad Institute Genome Sequencing Center for Infectious Disease"/>
            <person name="Wu L."/>
            <person name="Ma J."/>
        </authorList>
    </citation>
    <scope>NUCLEOTIDE SEQUENCE [LARGE SCALE GENOMIC DNA]</scope>
    <source>
        <strain evidence="3">CGMCC 1.19032</strain>
    </source>
</reference>
<evidence type="ECO:0000313" key="3">
    <source>
        <dbReference type="Proteomes" id="UP001595969"/>
    </source>
</evidence>
<dbReference type="Gene3D" id="3.40.50.880">
    <property type="match status" value="1"/>
</dbReference>
<feature type="domain" description="ThuA-like" evidence="1">
    <location>
        <begin position="3"/>
        <end position="219"/>
    </location>
</feature>
<sequence length="243" mass="27289">MKKALIIQGGWDGHEPQLTSKRFAKMLEEEGNWVVSLQDNLTCLEDFETLKTYDLLVACWTMGTISSQQQENVSKAVGAGMGLAGCHGGMCDAFREDTQWQFMTGGQWVSHPGGDGVEYMVNINHGSSPIVAGLEDFKVCSEHYYLHVDPAVEVLATTRFPHSDVPYYHISNKVVDMPVAWTKFWGNGRVFYQSLGHHDEVFDHSPSAHQLMKQGLLWAGESKAYATEMKLTTDRFENNAKMY</sequence>
<protein>
    <submittedName>
        <fullName evidence="2">ThuA domain-containing protein</fullName>
    </submittedName>
</protein>
<dbReference type="Proteomes" id="UP001595969">
    <property type="component" value="Unassembled WGS sequence"/>
</dbReference>
<evidence type="ECO:0000313" key="2">
    <source>
        <dbReference type="EMBL" id="MFC4718360.1"/>
    </source>
</evidence>
<dbReference type="Pfam" id="PF06283">
    <property type="entry name" value="ThuA"/>
    <property type="match status" value="1"/>
</dbReference>
<dbReference type="RefSeq" id="WP_204653780.1">
    <property type="nucleotide sequence ID" value="NZ_JAFBFD010000013.1"/>
</dbReference>
<gene>
    <name evidence="2" type="ORF">ACFO5I_01180</name>
</gene>
<organism evidence="2 3">
    <name type="scientific">Enterococcus lemanii</name>
    <dbReference type="NCBI Taxonomy" id="1159752"/>
    <lineage>
        <taxon>Bacteria</taxon>
        <taxon>Bacillati</taxon>
        <taxon>Bacillota</taxon>
        <taxon>Bacilli</taxon>
        <taxon>Lactobacillales</taxon>
        <taxon>Enterococcaceae</taxon>
        <taxon>Enterococcus</taxon>
    </lineage>
</organism>
<dbReference type="EMBL" id="JBHSGS010000007">
    <property type="protein sequence ID" value="MFC4718360.1"/>
    <property type="molecule type" value="Genomic_DNA"/>
</dbReference>
<comment type="caution">
    <text evidence="2">The sequence shown here is derived from an EMBL/GenBank/DDBJ whole genome shotgun (WGS) entry which is preliminary data.</text>
</comment>
<proteinExistence type="predicted"/>
<dbReference type="InterPro" id="IPR029010">
    <property type="entry name" value="ThuA-like"/>
</dbReference>
<dbReference type="PANTHER" id="PTHR40469:SF2">
    <property type="entry name" value="GALACTOSE-BINDING DOMAIN-LIKE SUPERFAMILY PROTEIN"/>
    <property type="match status" value="1"/>
</dbReference>
<keyword evidence="3" id="KW-1185">Reference proteome</keyword>
<accession>A0ABV9MS28</accession>
<dbReference type="InterPro" id="IPR029062">
    <property type="entry name" value="Class_I_gatase-like"/>
</dbReference>
<name>A0ABV9MS28_9ENTE</name>
<dbReference type="PANTHER" id="PTHR40469">
    <property type="entry name" value="SECRETED GLYCOSYL HYDROLASE"/>
    <property type="match status" value="1"/>
</dbReference>